<dbReference type="Proteomes" id="UP000191680">
    <property type="component" value="Unassembled WGS sequence"/>
</dbReference>
<dbReference type="EMBL" id="MTBC01000001">
    <property type="protein sequence ID" value="OQD44214.1"/>
    <property type="molecule type" value="Genomic_DNA"/>
</dbReference>
<feature type="transmembrane region" description="Helical" evidence="6">
    <location>
        <begin position="345"/>
        <end position="362"/>
    </location>
</feature>
<evidence type="ECO:0000256" key="3">
    <source>
        <dbReference type="ARBA" id="ARBA00022692"/>
    </source>
</evidence>
<proteinExistence type="predicted"/>
<evidence type="ECO:0000313" key="7">
    <source>
        <dbReference type="EMBL" id="OQD44214.1"/>
    </source>
</evidence>
<evidence type="ECO:0000256" key="1">
    <source>
        <dbReference type="ARBA" id="ARBA00004651"/>
    </source>
</evidence>
<feature type="transmembrane region" description="Helical" evidence="6">
    <location>
        <begin position="12"/>
        <end position="33"/>
    </location>
</feature>
<feature type="transmembrane region" description="Helical" evidence="6">
    <location>
        <begin position="79"/>
        <end position="101"/>
    </location>
</feature>
<feature type="transmembrane region" description="Helical" evidence="6">
    <location>
        <begin position="45"/>
        <end position="67"/>
    </location>
</feature>
<organism evidence="7 8">
    <name type="scientific">Croceivirga radicis</name>
    <dbReference type="NCBI Taxonomy" id="1929488"/>
    <lineage>
        <taxon>Bacteria</taxon>
        <taxon>Pseudomonadati</taxon>
        <taxon>Bacteroidota</taxon>
        <taxon>Flavobacteriia</taxon>
        <taxon>Flavobacteriales</taxon>
        <taxon>Flavobacteriaceae</taxon>
        <taxon>Croceivirga</taxon>
    </lineage>
</organism>
<keyword evidence="3 6" id="KW-0812">Transmembrane</keyword>
<feature type="transmembrane region" description="Helical" evidence="6">
    <location>
        <begin position="232"/>
        <end position="250"/>
    </location>
</feature>
<dbReference type="OrthoDB" id="9814608at2"/>
<keyword evidence="5 6" id="KW-0472">Membrane</keyword>
<evidence type="ECO:0000256" key="6">
    <source>
        <dbReference type="SAM" id="Phobius"/>
    </source>
</evidence>
<comment type="caution">
    <text evidence="7">The sequence shown here is derived from an EMBL/GenBank/DDBJ whole genome shotgun (WGS) entry which is preliminary data.</text>
</comment>
<dbReference type="Pfam" id="PF01943">
    <property type="entry name" value="Polysacc_synt"/>
    <property type="match status" value="1"/>
</dbReference>
<name>A0A1V6LVJ6_9FLAO</name>
<feature type="transmembrane region" description="Helical" evidence="6">
    <location>
        <begin position="270"/>
        <end position="287"/>
    </location>
</feature>
<dbReference type="InterPro" id="IPR050833">
    <property type="entry name" value="Poly_Biosynth_Transport"/>
</dbReference>
<reference evidence="7 8" key="1">
    <citation type="submission" date="2016-12" db="EMBL/GenBank/DDBJ databases">
        <authorList>
            <person name="Song W.-J."/>
            <person name="Kurnit D.M."/>
        </authorList>
    </citation>
    <scope>NUCLEOTIDE SEQUENCE [LARGE SCALE GENOMIC DNA]</scope>
    <source>
        <strain evidence="7 8">HSG9</strain>
    </source>
</reference>
<dbReference type="PANTHER" id="PTHR30250">
    <property type="entry name" value="PST FAMILY PREDICTED COLANIC ACID TRANSPORTER"/>
    <property type="match status" value="1"/>
</dbReference>
<dbReference type="PANTHER" id="PTHR30250:SF11">
    <property type="entry name" value="O-ANTIGEN TRANSPORTER-RELATED"/>
    <property type="match status" value="1"/>
</dbReference>
<evidence type="ECO:0000256" key="4">
    <source>
        <dbReference type="ARBA" id="ARBA00022989"/>
    </source>
</evidence>
<comment type="subcellular location">
    <subcellularLocation>
        <location evidence="1">Cell membrane</location>
        <topology evidence="1">Multi-pass membrane protein</topology>
    </subcellularLocation>
</comment>
<evidence type="ECO:0000256" key="2">
    <source>
        <dbReference type="ARBA" id="ARBA00022475"/>
    </source>
</evidence>
<accession>A0A1V6LVJ6</accession>
<feature type="transmembrane region" description="Helical" evidence="6">
    <location>
        <begin position="457"/>
        <end position="475"/>
    </location>
</feature>
<dbReference type="InterPro" id="IPR002797">
    <property type="entry name" value="Polysacc_synth"/>
</dbReference>
<dbReference type="GO" id="GO:0005886">
    <property type="term" value="C:plasma membrane"/>
    <property type="evidence" value="ECO:0007669"/>
    <property type="project" value="UniProtKB-SubCell"/>
</dbReference>
<feature type="transmembrane region" description="Helical" evidence="6">
    <location>
        <begin position="399"/>
        <end position="421"/>
    </location>
</feature>
<feature type="transmembrane region" description="Helical" evidence="6">
    <location>
        <begin position="113"/>
        <end position="135"/>
    </location>
</feature>
<dbReference type="AlphaFoldDB" id="A0A1V6LVJ6"/>
<feature type="transmembrane region" description="Helical" evidence="6">
    <location>
        <begin position="190"/>
        <end position="211"/>
    </location>
</feature>
<keyword evidence="2" id="KW-1003">Cell membrane</keyword>
<gene>
    <name evidence="7" type="ORF">BUL40_01260</name>
</gene>
<feature type="transmembrane region" description="Helical" evidence="6">
    <location>
        <begin position="307"/>
        <end position="333"/>
    </location>
</feature>
<feature type="transmembrane region" description="Helical" evidence="6">
    <location>
        <begin position="147"/>
        <end position="170"/>
    </location>
</feature>
<evidence type="ECO:0000313" key="8">
    <source>
        <dbReference type="Proteomes" id="UP000191680"/>
    </source>
</evidence>
<feature type="transmembrane region" description="Helical" evidence="6">
    <location>
        <begin position="433"/>
        <end position="451"/>
    </location>
</feature>
<feature type="transmembrane region" description="Helical" evidence="6">
    <location>
        <begin position="374"/>
        <end position="393"/>
    </location>
</feature>
<evidence type="ECO:0000256" key="5">
    <source>
        <dbReference type="ARBA" id="ARBA00023136"/>
    </source>
</evidence>
<keyword evidence="8" id="KW-1185">Reference proteome</keyword>
<dbReference type="RefSeq" id="WP_080317760.1">
    <property type="nucleotide sequence ID" value="NZ_MTBC01000001.1"/>
</dbReference>
<sequence length="487" mass="55232">MSILNKLFKQTFIYGLATVLPRILSFILVPFHTGVMNTSTYGETSLVFTFIAICNVVLAYGMETAFFRFFNKEANKENVISTSLISVAATTLGFVIISWIFKSGIATLLELDNTLFLIVVAVLAFDALTIIPFAWLRAKERPMRYAVVKVTTVAINLFLNLFFLAILPKLQESDNALWRAIFVEDFQVEYVFIANAISSGIAFLWVGGIYLDTKYIFETTLWRRMMRYAMPVLVAGVAYTINEVFDRYLLEWLLPADISKSEIGKYSGCYKLAVFMTLFSTAFRLGIEPFFFSHADSKNPQKGYAQITDYFVIFGSIILLVVVVFADVIKLVLIPNEAYWEALKIVPFIVLANFFLGIYHNLSVWYKVTDKTRYGAFISVIGAIITLAINIIFIPKIGYMASAIATLCAYTAMMCLSYYMGKKLYPVPYNMRKIIFYGGVSILFSFSSFYIFNRNLIVGSFLLCLFLGVIYKMEGDKLKAIFIKRGN</sequence>
<protein>
    <submittedName>
        <fullName evidence="7">Polysaccharide biosynthesis protein</fullName>
    </submittedName>
</protein>
<keyword evidence="4 6" id="KW-1133">Transmembrane helix</keyword>